<reference evidence="9 10" key="1">
    <citation type="submission" date="2019-06" db="EMBL/GenBank/DDBJ databases">
        <title>The draft genome of Rhizobium smilacinae PTYR-5.</title>
        <authorList>
            <person name="Liu L."/>
            <person name="Li L."/>
            <person name="Zhang X."/>
        </authorList>
    </citation>
    <scope>NUCLEOTIDE SEQUENCE [LARGE SCALE GENOMIC DNA]</scope>
    <source>
        <strain evidence="9 10">PTYR-5</strain>
    </source>
</reference>
<dbReference type="InterPro" id="IPR009010">
    <property type="entry name" value="Asp_de-COase-like_dom_sf"/>
</dbReference>
<dbReference type="PANTHER" id="PTHR43742">
    <property type="entry name" value="TRIMETHYLAMINE-N-OXIDE REDUCTASE"/>
    <property type="match status" value="1"/>
</dbReference>
<evidence type="ECO:0000259" key="7">
    <source>
        <dbReference type="Pfam" id="PF00384"/>
    </source>
</evidence>
<dbReference type="Pfam" id="PF00384">
    <property type="entry name" value="Molybdopterin"/>
    <property type="match status" value="1"/>
</dbReference>
<evidence type="ECO:0000256" key="5">
    <source>
        <dbReference type="ARBA" id="ARBA00023002"/>
    </source>
</evidence>
<protein>
    <submittedName>
        <fullName evidence="9">Asp-tRNA(Asn)/Glu-tRNA(Gln) amidotransferase GatCAB subunit C</fullName>
    </submittedName>
</protein>
<dbReference type="OrthoDB" id="9759518at2"/>
<evidence type="ECO:0000313" key="10">
    <source>
        <dbReference type="Proteomes" id="UP000311605"/>
    </source>
</evidence>
<comment type="cofactor">
    <cofactor evidence="1">
        <name>Mo-bis(molybdopterin guanine dinucleotide)</name>
        <dbReference type="ChEBI" id="CHEBI:60539"/>
    </cofactor>
</comment>
<dbReference type="Gene3D" id="3.90.55.10">
    <property type="entry name" value="Dimethylsulfoxide Reductase, domain 3"/>
    <property type="match status" value="1"/>
</dbReference>
<dbReference type="InterPro" id="IPR006656">
    <property type="entry name" value="Mopterin_OxRdtase"/>
</dbReference>
<dbReference type="GO" id="GO:0030288">
    <property type="term" value="C:outer membrane-bounded periplasmic space"/>
    <property type="evidence" value="ECO:0007669"/>
    <property type="project" value="TreeGrafter"/>
</dbReference>
<dbReference type="InterPro" id="IPR050612">
    <property type="entry name" value="Prok_Mopterin_Oxidored"/>
</dbReference>
<gene>
    <name evidence="9" type="ORF">FHP24_11565</name>
</gene>
<keyword evidence="3" id="KW-0500">Molybdenum</keyword>
<evidence type="ECO:0000313" key="9">
    <source>
        <dbReference type="EMBL" id="TNM63448.1"/>
    </source>
</evidence>
<evidence type="ECO:0000256" key="3">
    <source>
        <dbReference type="ARBA" id="ARBA00022505"/>
    </source>
</evidence>
<evidence type="ECO:0000256" key="6">
    <source>
        <dbReference type="SAM" id="MobiDB-lite"/>
    </source>
</evidence>
<name>A0A5C4XJG4_9HYPH</name>
<evidence type="ECO:0000259" key="8">
    <source>
        <dbReference type="Pfam" id="PF01568"/>
    </source>
</evidence>
<dbReference type="SUPFAM" id="SSF53706">
    <property type="entry name" value="Formate dehydrogenase/DMSO reductase, domains 1-3"/>
    <property type="match status" value="1"/>
</dbReference>
<dbReference type="GO" id="GO:0016740">
    <property type="term" value="F:transferase activity"/>
    <property type="evidence" value="ECO:0007669"/>
    <property type="project" value="UniProtKB-KW"/>
</dbReference>
<dbReference type="GO" id="GO:0009061">
    <property type="term" value="P:anaerobic respiration"/>
    <property type="evidence" value="ECO:0007669"/>
    <property type="project" value="TreeGrafter"/>
</dbReference>
<dbReference type="EMBL" id="VDMN01000002">
    <property type="protein sequence ID" value="TNM63448.1"/>
    <property type="molecule type" value="Genomic_DNA"/>
</dbReference>
<feature type="region of interest" description="Disordered" evidence="6">
    <location>
        <begin position="22"/>
        <end position="41"/>
    </location>
</feature>
<keyword evidence="9" id="KW-0808">Transferase</keyword>
<feature type="compositionally biased region" description="Basic and acidic residues" evidence="6">
    <location>
        <begin position="24"/>
        <end position="33"/>
    </location>
</feature>
<dbReference type="AlphaFoldDB" id="A0A5C4XJG4"/>
<dbReference type="Proteomes" id="UP000311605">
    <property type="component" value="Unassembled WGS sequence"/>
</dbReference>
<dbReference type="GO" id="GO:0043546">
    <property type="term" value="F:molybdopterin cofactor binding"/>
    <property type="evidence" value="ECO:0007669"/>
    <property type="project" value="InterPro"/>
</dbReference>
<dbReference type="GO" id="GO:0030151">
    <property type="term" value="F:molybdenum ion binding"/>
    <property type="evidence" value="ECO:0007669"/>
    <property type="project" value="TreeGrafter"/>
</dbReference>
<evidence type="ECO:0000256" key="2">
    <source>
        <dbReference type="ARBA" id="ARBA00010312"/>
    </source>
</evidence>
<dbReference type="RefSeq" id="WP_139676359.1">
    <property type="nucleotide sequence ID" value="NZ_VDMN01000002.1"/>
</dbReference>
<proteinExistence type="inferred from homology"/>
<dbReference type="InterPro" id="IPR041954">
    <property type="entry name" value="CT_DMSOR/BSOR/TMAOR"/>
</dbReference>
<keyword evidence="5" id="KW-0560">Oxidoreductase</keyword>
<dbReference type="PANTHER" id="PTHR43742:SF10">
    <property type="entry name" value="TRIMETHYLAMINE-N-OXIDE REDUCTASE 2"/>
    <property type="match status" value="1"/>
</dbReference>
<feature type="domain" description="Molybdopterin dinucleotide-binding" evidence="8">
    <location>
        <begin position="621"/>
        <end position="741"/>
    </location>
</feature>
<dbReference type="Gene3D" id="3.40.228.10">
    <property type="entry name" value="Dimethylsulfoxide Reductase, domain 2"/>
    <property type="match status" value="1"/>
</dbReference>
<evidence type="ECO:0000256" key="1">
    <source>
        <dbReference type="ARBA" id="ARBA00001942"/>
    </source>
</evidence>
<evidence type="ECO:0000256" key="4">
    <source>
        <dbReference type="ARBA" id="ARBA00022723"/>
    </source>
</evidence>
<dbReference type="GO" id="GO:0016491">
    <property type="term" value="F:oxidoreductase activity"/>
    <property type="evidence" value="ECO:0007669"/>
    <property type="project" value="UniProtKB-KW"/>
</dbReference>
<dbReference type="Pfam" id="PF01568">
    <property type="entry name" value="Molydop_binding"/>
    <property type="match status" value="1"/>
</dbReference>
<organism evidence="9 10">
    <name type="scientific">Aliirhizobium smilacinae</name>
    <dbReference type="NCBI Taxonomy" id="1395944"/>
    <lineage>
        <taxon>Bacteria</taxon>
        <taxon>Pseudomonadati</taxon>
        <taxon>Pseudomonadota</taxon>
        <taxon>Alphaproteobacteria</taxon>
        <taxon>Hyphomicrobiales</taxon>
        <taxon>Rhizobiaceae</taxon>
        <taxon>Aliirhizobium</taxon>
    </lineage>
</organism>
<dbReference type="SUPFAM" id="SSF50692">
    <property type="entry name" value="ADC-like"/>
    <property type="match status" value="1"/>
</dbReference>
<comment type="similarity">
    <text evidence="2">Belongs to the prokaryotic molybdopterin-containing oxidoreductase family.</text>
</comment>
<accession>A0A5C4XJG4</accession>
<keyword evidence="10" id="KW-1185">Reference proteome</keyword>
<feature type="domain" description="Molybdopterin oxidoreductase" evidence="7">
    <location>
        <begin position="51"/>
        <end position="504"/>
    </location>
</feature>
<dbReference type="InterPro" id="IPR006657">
    <property type="entry name" value="MoPterin_dinucl-bd_dom"/>
</dbReference>
<keyword evidence="4" id="KW-0479">Metal-binding</keyword>
<comment type="caution">
    <text evidence="9">The sequence shown here is derived from an EMBL/GenBank/DDBJ whole genome shotgun (WGS) entry which is preliminary data.</text>
</comment>
<dbReference type="GO" id="GO:0009055">
    <property type="term" value="F:electron transfer activity"/>
    <property type="evidence" value="ECO:0007669"/>
    <property type="project" value="TreeGrafter"/>
</dbReference>
<dbReference type="Gene3D" id="2.40.40.20">
    <property type="match status" value="1"/>
</dbReference>
<dbReference type="Gene3D" id="3.40.50.740">
    <property type="match status" value="1"/>
</dbReference>
<dbReference type="CDD" id="cd02793">
    <property type="entry name" value="MopB_CT_DMSOR-BSOR-TMAOR"/>
    <property type="match status" value="1"/>
</dbReference>
<sequence>MLKNPPKRTVVTHWGTYTLDEGDSELRPIEGDPRSSPIASSMTDPVVDRARIRKPAVRTSFLKGRRDGLGRGKESFTEVPWDEALDIAAAELDRVRATYGNGAIYGGSYGWASAGRFHHAQSQIHRFLNCIGGYTRSVNTYSTGAAEVLVPHVLGDSRGLNIAHTTWPVIERNTRFIVMFGGAPERNAQVNSGGISRHVLHDSLKAARANGCEILSISPIRDDILPELEAQWLPIIPTTDVALMLGIAHTLLQENLQDADFIQRYTTGFDRFEAYLRGQTDGIAKSAEWASSITRIDAEEIRALTRRMAGARTMIMMVWALQRSERGEQPYWMAITLAAMLGQIGLPGGGFGFGYGSINGIGVPVHGFAWPSLPQGRNGVSDFIPVARISDMLLGPGEPYDYNGETRRYPDIKLVYWAGGNPFHHHQDLHRLEAAWQRPETIIVHDSWWNATARRADIVLPVVTQIERDDIACSSRDRLISPSHRIKTVPDGLADYDVFCGLARRLGVDAAFSEARTTEGWLRFLYGQAVERTTAAGFDLPDFDTFWAGSAIVLPEPNSQPNLMEDFRDDPILHRLATPSGRIEIHSEKIAGFAYDDCPGHPTWLEPQEWLGSGAAETFPLHLISNQPATRLHSQYDNGIVSRRSKPKGREPVRMHLLDAKARQLADGDVVRIFNERGACLSTVSLTDQILAGTVQMATGAWFDPQRDGKGRLIEVHGNPNVLTRDVGTSRLAQGASAHSCLVEIELYDEELPAVTVFEQPVIVKGT</sequence>